<name>A0A1I5YPV6_9BACT</name>
<reference evidence="2 3" key="1">
    <citation type="submission" date="2016-10" db="EMBL/GenBank/DDBJ databases">
        <authorList>
            <person name="de Groot N.N."/>
        </authorList>
    </citation>
    <scope>NUCLEOTIDE SEQUENCE [LARGE SCALE GENOMIC DNA]</scope>
    <source>
        <strain evidence="2 3">DSM 28286</strain>
    </source>
</reference>
<dbReference type="EMBL" id="FOXQ01000013">
    <property type="protein sequence ID" value="SFQ46243.1"/>
    <property type="molecule type" value="Genomic_DNA"/>
</dbReference>
<feature type="chain" id="PRO_5011773976" evidence="1">
    <location>
        <begin position="20"/>
        <end position="213"/>
    </location>
</feature>
<keyword evidence="3" id="KW-1185">Reference proteome</keyword>
<dbReference type="RefSeq" id="WP_090661904.1">
    <property type="nucleotide sequence ID" value="NZ_FOXQ01000013.1"/>
</dbReference>
<feature type="signal peptide" evidence="1">
    <location>
        <begin position="1"/>
        <end position="19"/>
    </location>
</feature>
<keyword evidence="1" id="KW-0732">Signal</keyword>
<sequence>MKKILVSLLAAVCFVNVHAQSAGDSSMHATAVAVCDCLGKSNLTDSSSAQELQQAFLSCITSSPDFLTKMMAGGDMDDAEKMATDLAMELMKINCPTFMKMAMAMAANGDGNELNFSLPSTPQVKTEKAESAEGTIVNVEEKDFLYITLKTAAGRELNFIYYTYVPGSDDWLKDPVAKLKNKNVSLSYVNTEVYQPKFKQFMNVKQIKTLTIQ</sequence>
<dbReference type="STRING" id="1465490.SAMN05444277_11397"/>
<evidence type="ECO:0000256" key="1">
    <source>
        <dbReference type="SAM" id="SignalP"/>
    </source>
</evidence>
<accession>A0A1I5YPV6</accession>
<evidence type="ECO:0000313" key="3">
    <source>
        <dbReference type="Proteomes" id="UP000199031"/>
    </source>
</evidence>
<gene>
    <name evidence="2" type="ORF">SAMN05444277_11397</name>
</gene>
<proteinExistence type="predicted"/>
<dbReference type="OrthoDB" id="85511at563835"/>
<dbReference type="AlphaFoldDB" id="A0A1I5YPV6"/>
<protein>
    <submittedName>
        <fullName evidence="2">Uncharacterized protein</fullName>
    </submittedName>
</protein>
<evidence type="ECO:0000313" key="2">
    <source>
        <dbReference type="EMBL" id="SFQ46243.1"/>
    </source>
</evidence>
<organism evidence="2 3">
    <name type="scientific">Parafilimonas terrae</name>
    <dbReference type="NCBI Taxonomy" id="1465490"/>
    <lineage>
        <taxon>Bacteria</taxon>
        <taxon>Pseudomonadati</taxon>
        <taxon>Bacteroidota</taxon>
        <taxon>Chitinophagia</taxon>
        <taxon>Chitinophagales</taxon>
        <taxon>Chitinophagaceae</taxon>
        <taxon>Parafilimonas</taxon>
    </lineage>
</organism>
<dbReference type="Proteomes" id="UP000199031">
    <property type="component" value="Unassembled WGS sequence"/>
</dbReference>